<evidence type="ECO:0000256" key="1">
    <source>
        <dbReference type="SAM" id="SignalP"/>
    </source>
</evidence>
<reference evidence="2" key="1">
    <citation type="submission" date="2015-06" db="EMBL/GenBank/DDBJ databases">
        <authorList>
            <person name="Nguyen H."/>
        </authorList>
    </citation>
    <scope>NUCLEOTIDE SEQUENCE</scope>
    <source>
        <strain evidence="2">DAOM 180753</strain>
    </source>
</reference>
<comment type="caution">
    <text evidence="2">The sequence shown here is derived from an EMBL/GenBank/DDBJ whole genome shotgun (WGS) entry which is preliminary data.</text>
</comment>
<accession>A0AAI9TR30</accession>
<organism evidence="2 3">
    <name type="scientific">Penicillium thymicola</name>
    <dbReference type="NCBI Taxonomy" id="293382"/>
    <lineage>
        <taxon>Eukaryota</taxon>
        <taxon>Fungi</taxon>
        <taxon>Dikarya</taxon>
        <taxon>Ascomycota</taxon>
        <taxon>Pezizomycotina</taxon>
        <taxon>Eurotiomycetes</taxon>
        <taxon>Eurotiomycetidae</taxon>
        <taxon>Eurotiales</taxon>
        <taxon>Aspergillaceae</taxon>
        <taxon>Penicillium</taxon>
    </lineage>
</organism>
<evidence type="ECO:0000313" key="2">
    <source>
        <dbReference type="EMBL" id="KAJ9491851.1"/>
    </source>
</evidence>
<sequence length="313" mass="33867">MKLGSKKPSLGEISTMKLLHSLGFLVVANAAALSVPMADIPGNTNLVSGELVGYGTNEVEIRTPNEAKVLEARVAPNCRRIARVISRISKSSAVALGILFPVAGILHGAVGTSSTAEDSHLDPGPVLRGLPIYTSSADALHAALQNDGLIYDLLEQVDVSSLNLEKRDSDPRMTQRLIARNVTLDDQGSASDIAFNYFDNGDLNLHFPGGAGTFPNGNTQDSPLHTRFDGAGFKVSATTSRRSPLARDQQKAMAHQIAKDWASDAYAYPMADYMRLVRTDSHPNFYFRIIPEVRGFGLNYESMDICGPLYEFV</sequence>
<keyword evidence="1" id="KW-0732">Signal</keyword>
<gene>
    <name evidence="2" type="ORF">VN97_g1421</name>
</gene>
<proteinExistence type="predicted"/>
<reference evidence="2" key="2">
    <citation type="journal article" date="2016" name="Fungal Biol.">
        <title>Ochratoxin A production by Penicillium thymicola.</title>
        <authorList>
            <person name="Nguyen H.D.T."/>
            <person name="McMullin D.R."/>
            <person name="Ponomareva E."/>
            <person name="Riley R."/>
            <person name="Pomraning K.R."/>
            <person name="Baker S.E."/>
            <person name="Seifert K.A."/>
        </authorList>
    </citation>
    <scope>NUCLEOTIDE SEQUENCE</scope>
    <source>
        <strain evidence="2">DAOM 180753</strain>
    </source>
</reference>
<name>A0AAI9TR30_PENTH</name>
<dbReference type="Proteomes" id="UP001227192">
    <property type="component" value="Unassembled WGS sequence"/>
</dbReference>
<feature type="signal peptide" evidence="1">
    <location>
        <begin position="1"/>
        <end position="30"/>
    </location>
</feature>
<dbReference type="AlphaFoldDB" id="A0AAI9TR30"/>
<feature type="chain" id="PRO_5042504214" evidence="1">
    <location>
        <begin position="31"/>
        <end position="313"/>
    </location>
</feature>
<protein>
    <submittedName>
        <fullName evidence="2">Uncharacterized protein</fullName>
    </submittedName>
</protein>
<dbReference type="EMBL" id="LACB01000023">
    <property type="protein sequence ID" value="KAJ9491851.1"/>
    <property type="molecule type" value="Genomic_DNA"/>
</dbReference>
<evidence type="ECO:0000313" key="3">
    <source>
        <dbReference type="Proteomes" id="UP001227192"/>
    </source>
</evidence>
<keyword evidence="3" id="KW-1185">Reference proteome</keyword>